<feature type="compositionally biased region" description="Low complexity" evidence="1">
    <location>
        <begin position="49"/>
        <end position="61"/>
    </location>
</feature>
<evidence type="ECO:0000313" key="2">
    <source>
        <dbReference type="EMBL" id="AJQ92243.1"/>
    </source>
</evidence>
<reference evidence="2 4" key="1">
    <citation type="submission" date="2014-01" db="EMBL/GenBank/DDBJ databases">
        <title>Full genme sequencing of cellulolytic bacterium Gynuella sunshinyii YC6258T gen. nov., sp. nov.</title>
        <authorList>
            <person name="Khan H."/>
            <person name="Chung E.J."/>
            <person name="Chung Y.R."/>
        </authorList>
    </citation>
    <scope>NUCLEOTIDE SEQUENCE [LARGE SCALE GENOMIC DNA]</scope>
    <source>
        <strain evidence="2 4">YC6258</strain>
    </source>
</reference>
<dbReference type="KEGG" id="gsn:YC6258_00191"/>
<keyword evidence="4" id="KW-1185">Reference proteome</keyword>
<evidence type="ECO:0000256" key="1">
    <source>
        <dbReference type="SAM" id="MobiDB-lite"/>
    </source>
</evidence>
<dbReference type="RefSeq" id="WP_044615366.1">
    <property type="nucleotide sequence ID" value="NZ_CP007142.1"/>
</dbReference>
<dbReference type="HOGENOM" id="CLU_2522894_0_0_6"/>
<dbReference type="EMBL" id="CP007142">
    <property type="protein sequence ID" value="AJQ95810.1"/>
    <property type="molecule type" value="Genomic_DNA"/>
</dbReference>
<evidence type="ECO:0000313" key="3">
    <source>
        <dbReference type="EMBL" id="AJQ95810.1"/>
    </source>
</evidence>
<dbReference type="KEGG" id="gsn:YC6258_03774"/>
<protein>
    <submittedName>
        <fullName evidence="2">Uncharacterized protein</fullName>
    </submittedName>
</protein>
<accession>A0A0C5VFV8</accession>
<feature type="region of interest" description="Disordered" evidence="1">
    <location>
        <begin position="37"/>
        <end position="61"/>
    </location>
</feature>
<name>A0A0C5VFV8_9GAMM</name>
<gene>
    <name evidence="2" type="ORF">YC6258_00191</name>
    <name evidence="3" type="ORF">YC6258_03774</name>
</gene>
<dbReference type="STRING" id="1445510.YC6258_00191"/>
<sequence length="84" mass="8832">MAIWQSIYDAANEATDSVSGWWDENVSEVYESWFGEPATNEDQTNAIPGAQGSASQNSSGSSSQLLKVAPVVIGALSLLVAVVK</sequence>
<organism evidence="2 4">
    <name type="scientific">Gynuella sunshinyii YC6258</name>
    <dbReference type="NCBI Taxonomy" id="1445510"/>
    <lineage>
        <taxon>Bacteria</taxon>
        <taxon>Pseudomonadati</taxon>
        <taxon>Pseudomonadota</taxon>
        <taxon>Gammaproteobacteria</taxon>
        <taxon>Oceanospirillales</taxon>
        <taxon>Saccharospirillaceae</taxon>
        <taxon>Gynuella</taxon>
    </lineage>
</organism>
<dbReference type="AlphaFoldDB" id="A0A0C5VFV8"/>
<dbReference type="Proteomes" id="UP000032266">
    <property type="component" value="Chromosome"/>
</dbReference>
<dbReference type="EMBL" id="CP007142">
    <property type="protein sequence ID" value="AJQ92243.1"/>
    <property type="molecule type" value="Genomic_DNA"/>
</dbReference>
<evidence type="ECO:0000313" key="4">
    <source>
        <dbReference type="Proteomes" id="UP000032266"/>
    </source>
</evidence>
<proteinExistence type="predicted"/>